<sequence length="506" mass="59555">MIWRIPLRQDQCYFCMTNVTGFNKNNKSKITYADVETVTKPVIANEDPVSKIEDLDTATMRSFRSLSIDKSNDTESASDDNDDDGSESEQSDKDFKLRNRKEMPQIFTQQELNDLIRDLGLPKDGAEYLATTLKRKNLLSKGATAYFYRDREKDFRQYFSHDKKCSLVFCSDVNGLMNALKPGCYRDEEWRLFIDSSVRSLKAVLLHNTNKYASVPIAHSVTMKEEYTNIKMVLKKIKYDEHKWQICGDLKITSMILGQQSGFTKYPCFLCLWDSRDRKNHYRKKVWPERNTMKPGSMNIIKESLINKSKVLLPPLHIKLGLIKQYVKALNQEGDCFRYIEQKFPNISDAKLKEGIFNGPQIRTLLKDVIFVTKMNDVEKEAWLSFKNVVGNFLGNHRSPDYKEVVGKMIENFKELGCLMSLKIHFLDSHLDWFPQNLGDYSEEQGERFHQDIREMERRYQGRWNENMMADYCWTLKRDIPRIGKKRKKRMPLHRTFESKRVRYSR</sequence>
<feature type="region of interest" description="Disordered" evidence="1">
    <location>
        <begin position="69"/>
        <end position="95"/>
    </location>
</feature>
<dbReference type="Proteomes" id="UP000036403">
    <property type="component" value="Unassembled WGS sequence"/>
</dbReference>
<dbReference type="PANTHER" id="PTHR46114:SF1">
    <property type="entry name" value="ZAD DOMAIN-CONTAINING PROTEIN"/>
    <property type="match status" value="1"/>
</dbReference>
<evidence type="ECO:0000313" key="3">
    <source>
        <dbReference type="Proteomes" id="UP000036403"/>
    </source>
</evidence>
<evidence type="ECO:0000256" key="1">
    <source>
        <dbReference type="SAM" id="MobiDB-lite"/>
    </source>
</evidence>
<organism evidence="2 3">
    <name type="scientific">Lasius niger</name>
    <name type="common">Black garden ant</name>
    <dbReference type="NCBI Taxonomy" id="67767"/>
    <lineage>
        <taxon>Eukaryota</taxon>
        <taxon>Metazoa</taxon>
        <taxon>Ecdysozoa</taxon>
        <taxon>Arthropoda</taxon>
        <taxon>Hexapoda</taxon>
        <taxon>Insecta</taxon>
        <taxon>Pterygota</taxon>
        <taxon>Neoptera</taxon>
        <taxon>Endopterygota</taxon>
        <taxon>Hymenoptera</taxon>
        <taxon>Apocrita</taxon>
        <taxon>Aculeata</taxon>
        <taxon>Formicoidea</taxon>
        <taxon>Formicidae</taxon>
        <taxon>Formicinae</taxon>
        <taxon>Lasius</taxon>
        <taxon>Lasius</taxon>
    </lineage>
</organism>
<dbReference type="AlphaFoldDB" id="A0A0J7K6Q9"/>
<evidence type="ECO:0000313" key="2">
    <source>
        <dbReference type="EMBL" id="KMQ85949.1"/>
    </source>
</evidence>
<proteinExistence type="predicted"/>
<accession>A0A0J7K6Q9</accession>
<dbReference type="PANTHER" id="PTHR46114">
    <property type="entry name" value="APPLE DOMAIN-CONTAINING PROTEIN"/>
    <property type="match status" value="1"/>
</dbReference>
<reference evidence="2 3" key="1">
    <citation type="submission" date="2015-04" db="EMBL/GenBank/DDBJ databases">
        <title>Lasius niger genome sequencing.</title>
        <authorList>
            <person name="Konorov E.A."/>
            <person name="Nikitin M.A."/>
            <person name="Kirill M.V."/>
            <person name="Chang P."/>
        </authorList>
    </citation>
    <scope>NUCLEOTIDE SEQUENCE [LARGE SCALE GENOMIC DNA]</scope>
    <source>
        <tissue evidence="2">Whole</tissue>
    </source>
</reference>
<gene>
    <name evidence="2" type="ORF">RF55_15223</name>
</gene>
<dbReference type="STRING" id="67767.A0A0J7K6Q9"/>
<keyword evidence="3" id="KW-1185">Reference proteome</keyword>
<comment type="caution">
    <text evidence="2">The sequence shown here is derived from an EMBL/GenBank/DDBJ whole genome shotgun (WGS) entry which is preliminary data.</text>
</comment>
<dbReference type="OrthoDB" id="7549893at2759"/>
<name>A0A0J7K6Q9_LASNI</name>
<dbReference type="EMBL" id="LBMM01012852">
    <property type="protein sequence ID" value="KMQ85949.1"/>
    <property type="molecule type" value="Genomic_DNA"/>
</dbReference>
<feature type="compositionally biased region" description="Acidic residues" evidence="1">
    <location>
        <begin position="76"/>
        <end position="89"/>
    </location>
</feature>
<protein>
    <submittedName>
        <fullName evidence="2">Uncharacterized protein</fullName>
    </submittedName>
</protein>
<dbReference type="PaxDb" id="67767-A0A0J7K6Q9"/>